<dbReference type="AlphaFoldDB" id="A0A6A5YBB8"/>
<dbReference type="GO" id="GO:1990904">
    <property type="term" value="C:ribonucleoprotein complex"/>
    <property type="evidence" value="ECO:0007669"/>
    <property type="project" value="UniProtKB-KW"/>
</dbReference>
<reference evidence="4" key="1">
    <citation type="journal article" date="2020" name="Stud. Mycol.">
        <title>101 Dothideomycetes genomes: a test case for predicting lifestyles and emergence of pathogens.</title>
        <authorList>
            <person name="Haridas S."/>
            <person name="Albert R."/>
            <person name="Binder M."/>
            <person name="Bloem J."/>
            <person name="Labutti K."/>
            <person name="Salamov A."/>
            <person name="Andreopoulos B."/>
            <person name="Baker S."/>
            <person name="Barry K."/>
            <person name="Bills G."/>
            <person name="Bluhm B."/>
            <person name="Cannon C."/>
            <person name="Castanera R."/>
            <person name="Culley D."/>
            <person name="Daum C."/>
            <person name="Ezra D."/>
            <person name="Gonzalez J."/>
            <person name="Henrissat B."/>
            <person name="Kuo A."/>
            <person name="Liang C."/>
            <person name="Lipzen A."/>
            <person name="Lutzoni F."/>
            <person name="Magnuson J."/>
            <person name="Mondo S."/>
            <person name="Nolan M."/>
            <person name="Ohm R."/>
            <person name="Pangilinan J."/>
            <person name="Park H.-J."/>
            <person name="Ramirez L."/>
            <person name="Alfaro M."/>
            <person name="Sun H."/>
            <person name="Tritt A."/>
            <person name="Yoshinaga Y."/>
            <person name="Zwiers L.-H."/>
            <person name="Turgeon B."/>
            <person name="Goodwin S."/>
            <person name="Spatafora J."/>
            <person name="Crous P."/>
            <person name="Grigoriev I."/>
        </authorList>
    </citation>
    <scope>NUCLEOTIDE SEQUENCE</scope>
    <source>
        <strain evidence="4">CBS 121410</strain>
    </source>
</reference>
<sequence length="194" mass="21439">MSLVNLANVCSHLQNASKARLGLTSVPLTKLHLHLALGMQKQGFISTVTPGGPLPPKTFALQEAAYEDDSAPTDEQLAEQPWLAYPDHSKPSRDDSPDLVDIPTNRAAQRLWLGLKYWDNMPVISEMKMVSKPTKRIWLNHHTLAVITRGREAGYVKGLTRPGECLFLTTDRGVMESREAVGKKLGGMVLCRIV</sequence>
<dbReference type="EMBL" id="ML978715">
    <property type="protein sequence ID" value="KAF2089162.1"/>
    <property type="molecule type" value="Genomic_DNA"/>
</dbReference>
<protein>
    <submittedName>
        <fullName evidence="4">40S ribosomal protein-like protein S8</fullName>
    </submittedName>
</protein>
<dbReference type="GO" id="GO:0003735">
    <property type="term" value="F:structural constituent of ribosome"/>
    <property type="evidence" value="ECO:0007669"/>
    <property type="project" value="InterPro"/>
</dbReference>
<dbReference type="Proteomes" id="UP000799776">
    <property type="component" value="Unassembled WGS sequence"/>
</dbReference>
<gene>
    <name evidence="4" type="ORF">K490DRAFT_38422</name>
</gene>
<dbReference type="FunFam" id="3.30.1490.10:FF:000005">
    <property type="entry name" value="Mitochondrial 40S ribosomal protein S8"/>
    <property type="match status" value="1"/>
</dbReference>
<comment type="similarity">
    <text evidence="1">Belongs to the universal ribosomal protein uS8 family.</text>
</comment>
<dbReference type="Gene3D" id="3.30.1490.10">
    <property type="match status" value="1"/>
</dbReference>
<dbReference type="OrthoDB" id="409928at2759"/>
<evidence type="ECO:0000256" key="3">
    <source>
        <dbReference type="ARBA" id="ARBA00023274"/>
    </source>
</evidence>
<proteinExistence type="inferred from homology"/>
<name>A0A6A5YBB8_9PEZI</name>
<dbReference type="PANTHER" id="PTHR11758">
    <property type="entry name" value="40S RIBOSOMAL PROTEIN S15A"/>
    <property type="match status" value="1"/>
</dbReference>
<dbReference type="GO" id="GO:0005840">
    <property type="term" value="C:ribosome"/>
    <property type="evidence" value="ECO:0007669"/>
    <property type="project" value="UniProtKB-KW"/>
</dbReference>
<accession>A0A6A5YBB8</accession>
<keyword evidence="3" id="KW-0687">Ribonucleoprotein</keyword>
<evidence type="ECO:0000313" key="5">
    <source>
        <dbReference type="Proteomes" id="UP000799776"/>
    </source>
</evidence>
<dbReference type="Pfam" id="PF00410">
    <property type="entry name" value="Ribosomal_S8"/>
    <property type="match status" value="1"/>
</dbReference>
<dbReference type="InterPro" id="IPR000630">
    <property type="entry name" value="Ribosomal_uS8"/>
</dbReference>
<dbReference type="Gene3D" id="3.30.1370.30">
    <property type="match status" value="1"/>
</dbReference>
<keyword evidence="5" id="KW-1185">Reference proteome</keyword>
<dbReference type="SUPFAM" id="SSF56047">
    <property type="entry name" value="Ribosomal protein S8"/>
    <property type="match status" value="1"/>
</dbReference>
<evidence type="ECO:0000256" key="2">
    <source>
        <dbReference type="ARBA" id="ARBA00022980"/>
    </source>
</evidence>
<organism evidence="4 5">
    <name type="scientific">Saccharata proteae CBS 121410</name>
    <dbReference type="NCBI Taxonomy" id="1314787"/>
    <lineage>
        <taxon>Eukaryota</taxon>
        <taxon>Fungi</taxon>
        <taxon>Dikarya</taxon>
        <taxon>Ascomycota</taxon>
        <taxon>Pezizomycotina</taxon>
        <taxon>Dothideomycetes</taxon>
        <taxon>Dothideomycetes incertae sedis</taxon>
        <taxon>Botryosphaeriales</taxon>
        <taxon>Saccharataceae</taxon>
        <taxon>Saccharata</taxon>
    </lineage>
</organism>
<keyword evidence="2 4" id="KW-0689">Ribosomal protein</keyword>
<dbReference type="GO" id="GO:0006412">
    <property type="term" value="P:translation"/>
    <property type="evidence" value="ECO:0007669"/>
    <property type="project" value="InterPro"/>
</dbReference>
<dbReference type="InterPro" id="IPR035987">
    <property type="entry name" value="Ribosomal_uS8_sf"/>
</dbReference>
<evidence type="ECO:0000256" key="1">
    <source>
        <dbReference type="ARBA" id="ARBA00006471"/>
    </source>
</evidence>
<evidence type="ECO:0000313" key="4">
    <source>
        <dbReference type="EMBL" id="KAF2089162.1"/>
    </source>
</evidence>